<dbReference type="Proteomes" id="UP000324222">
    <property type="component" value="Unassembled WGS sequence"/>
</dbReference>
<comment type="caution">
    <text evidence="1">The sequence shown here is derived from an EMBL/GenBank/DDBJ whole genome shotgun (WGS) entry which is preliminary data.</text>
</comment>
<organism evidence="1 2">
    <name type="scientific">Portunus trituberculatus</name>
    <name type="common">Swimming crab</name>
    <name type="synonym">Neptunus trituberculatus</name>
    <dbReference type="NCBI Taxonomy" id="210409"/>
    <lineage>
        <taxon>Eukaryota</taxon>
        <taxon>Metazoa</taxon>
        <taxon>Ecdysozoa</taxon>
        <taxon>Arthropoda</taxon>
        <taxon>Crustacea</taxon>
        <taxon>Multicrustacea</taxon>
        <taxon>Malacostraca</taxon>
        <taxon>Eumalacostraca</taxon>
        <taxon>Eucarida</taxon>
        <taxon>Decapoda</taxon>
        <taxon>Pleocyemata</taxon>
        <taxon>Brachyura</taxon>
        <taxon>Eubrachyura</taxon>
        <taxon>Portunoidea</taxon>
        <taxon>Portunidae</taxon>
        <taxon>Portuninae</taxon>
        <taxon>Portunus</taxon>
    </lineage>
</organism>
<protein>
    <submittedName>
        <fullName evidence="1">Uncharacterized protein</fullName>
    </submittedName>
</protein>
<sequence>MSITIENVTLHHRHFSTASVTANILSPIASIDTNSMTSNLLCGKTWFTFTANLTVDQDNISRDMHNSLKVRNATHFQFQFIFLT</sequence>
<reference evidence="1 2" key="1">
    <citation type="submission" date="2019-05" db="EMBL/GenBank/DDBJ databases">
        <title>Another draft genome of Portunus trituberculatus and its Hox gene families provides insights of decapod evolution.</title>
        <authorList>
            <person name="Jeong J.-H."/>
            <person name="Song I."/>
            <person name="Kim S."/>
            <person name="Choi T."/>
            <person name="Kim D."/>
            <person name="Ryu S."/>
            <person name="Kim W."/>
        </authorList>
    </citation>
    <scope>NUCLEOTIDE SEQUENCE [LARGE SCALE GENOMIC DNA]</scope>
    <source>
        <tissue evidence="1">Muscle</tissue>
    </source>
</reference>
<evidence type="ECO:0000313" key="2">
    <source>
        <dbReference type="Proteomes" id="UP000324222"/>
    </source>
</evidence>
<dbReference type="EMBL" id="VSRR010001799">
    <property type="protein sequence ID" value="MPC27768.1"/>
    <property type="molecule type" value="Genomic_DNA"/>
</dbReference>
<dbReference type="AlphaFoldDB" id="A0A5B7E1Y9"/>
<accession>A0A5B7E1Y9</accession>
<proteinExistence type="predicted"/>
<keyword evidence="2" id="KW-1185">Reference proteome</keyword>
<name>A0A5B7E1Y9_PORTR</name>
<gene>
    <name evidence="1" type="ORF">E2C01_020948</name>
</gene>
<evidence type="ECO:0000313" key="1">
    <source>
        <dbReference type="EMBL" id="MPC27768.1"/>
    </source>
</evidence>